<evidence type="ECO:0000313" key="15">
    <source>
        <dbReference type="Proteomes" id="UP000622580"/>
    </source>
</evidence>
<sequence>MLDLDPGPYAAFIWPAYGLTALAFVGMIAASLNHARRWRKKAEALTKDREA</sequence>
<keyword evidence="15" id="KW-1185">Reference proteome</keyword>
<keyword evidence="7 12" id="KW-0997">Cell inner membrane</keyword>
<comment type="similarity">
    <text evidence="3 12">Belongs to the CcmD/CycX/HelD family.</text>
</comment>
<dbReference type="EMBL" id="JAGSGD010000001">
    <property type="protein sequence ID" value="MBR7618151.1"/>
    <property type="molecule type" value="Genomic_DNA"/>
</dbReference>
<proteinExistence type="inferred from homology"/>
<keyword evidence="6 12" id="KW-1003">Cell membrane</keyword>
<evidence type="ECO:0000256" key="4">
    <source>
        <dbReference type="ARBA" id="ARBA00016461"/>
    </source>
</evidence>
<dbReference type="RefSeq" id="WP_215337972.1">
    <property type="nucleotide sequence ID" value="NZ_JAGSGD010000001.1"/>
</dbReference>
<organism evidence="13 15">
    <name type="scientific">Phenylobacterium glaciei</name>
    <dbReference type="NCBI Taxonomy" id="2803784"/>
    <lineage>
        <taxon>Bacteria</taxon>
        <taxon>Pseudomonadati</taxon>
        <taxon>Pseudomonadota</taxon>
        <taxon>Alphaproteobacteria</taxon>
        <taxon>Caulobacterales</taxon>
        <taxon>Caulobacteraceae</taxon>
        <taxon>Phenylobacterium</taxon>
    </lineage>
</organism>
<accession>A0A941HUI9</accession>
<evidence type="ECO:0000256" key="9">
    <source>
        <dbReference type="ARBA" id="ARBA00022748"/>
    </source>
</evidence>
<dbReference type="GO" id="GO:0005886">
    <property type="term" value="C:plasma membrane"/>
    <property type="evidence" value="ECO:0007669"/>
    <property type="project" value="UniProtKB-SubCell"/>
</dbReference>
<keyword evidence="10 12" id="KW-1133">Transmembrane helix</keyword>
<keyword evidence="5 12" id="KW-0813">Transport</keyword>
<evidence type="ECO:0000256" key="8">
    <source>
        <dbReference type="ARBA" id="ARBA00022692"/>
    </source>
</evidence>
<evidence type="ECO:0000256" key="11">
    <source>
        <dbReference type="ARBA" id="ARBA00023136"/>
    </source>
</evidence>
<evidence type="ECO:0000256" key="1">
    <source>
        <dbReference type="ARBA" id="ARBA00002442"/>
    </source>
</evidence>
<comment type="subcellular location">
    <subcellularLocation>
        <location evidence="2 12">Cell inner membrane</location>
        <topology evidence="2 12">Single-pass membrane protein</topology>
    </subcellularLocation>
</comment>
<evidence type="ECO:0000256" key="12">
    <source>
        <dbReference type="RuleBase" id="RU363101"/>
    </source>
</evidence>
<evidence type="ECO:0000256" key="6">
    <source>
        <dbReference type="ARBA" id="ARBA00022475"/>
    </source>
</evidence>
<feature type="transmembrane region" description="Helical" evidence="12">
    <location>
        <begin position="12"/>
        <end position="32"/>
    </location>
</feature>
<reference evidence="14" key="1">
    <citation type="submission" date="2021-01" db="EMBL/GenBank/DDBJ databases">
        <title>Genome sequence of Phenylobacterium sp. 20VBR1 isolated from a valley glaceir, Ny-Alesund, Svalbard.</title>
        <authorList>
            <person name="Thomas F.A."/>
            <person name="Krishnan K.P."/>
            <person name="Sinha R.K."/>
        </authorList>
    </citation>
    <scope>NUCLEOTIDE SEQUENCE</scope>
    <source>
        <strain evidence="14">20VBR1</strain>
    </source>
</reference>
<evidence type="ECO:0000256" key="5">
    <source>
        <dbReference type="ARBA" id="ARBA00022448"/>
    </source>
</evidence>
<name>A0A941HUI9_9CAUL</name>
<dbReference type="Pfam" id="PF04995">
    <property type="entry name" value="CcmD"/>
    <property type="match status" value="1"/>
</dbReference>
<dbReference type="AlphaFoldDB" id="A0A941HUI9"/>
<reference evidence="13" key="2">
    <citation type="submission" date="2021-04" db="EMBL/GenBank/DDBJ databases">
        <title>Draft genome assembly of strain Phenylobacterium sp. 20VBR1 using MiniION and Illumina platforms.</title>
        <authorList>
            <person name="Thomas F.A."/>
            <person name="Krishnan K.P."/>
            <person name="Sinha R.K."/>
        </authorList>
    </citation>
    <scope>NUCLEOTIDE SEQUENCE</scope>
    <source>
        <strain evidence="13">20VBR1</strain>
    </source>
</reference>
<protein>
    <recommendedName>
        <fullName evidence="4 12">Heme exporter protein D</fullName>
    </recommendedName>
</protein>
<keyword evidence="9 12" id="KW-0201">Cytochrome c-type biogenesis</keyword>
<dbReference type="InterPro" id="IPR007078">
    <property type="entry name" value="Haem_export_protD_CcmD"/>
</dbReference>
<gene>
    <name evidence="13" type="primary">ccmD</name>
    <name evidence="13" type="ORF">JKL49_02020</name>
    <name evidence="14" type="ORF">JKL49_04315</name>
</gene>
<dbReference type="NCBIfam" id="TIGR03141">
    <property type="entry name" value="cytochro_ccmD"/>
    <property type="match status" value="1"/>
</dbReference>
<comment type="function">
    <text evidence="1 12">Required for the export of heme to the periplasm for the biogenesis of c-type cytochromes.</text>
</comment>
<evidence type="ECO:0000256" key="10">
    <source>
        <dbReference type="ARBA" id="ARBA00022989"/>
    </source>
</evidence>
<dbReference type="GO" id="GO:0017004">
    <property type="term" value="P:cytochrome complex assembly"/>
    <property type="evidence" value="ECO:0007669"/>
    <property type="project" value="UniProtKB-KW"/>
</dbReference>
<evidence type="ECO:0000256" key="3">
    <source>
        <dbReference type="ARBA" id="ARBA00008741"/>
    </source>
</evidence>
<dbReference type="GO" id="GO:0015886">
    <property type="term" value="P:heme transport"/>
    <property type="evidence" value="ECO:0007669"/>
    <property type="project" value="InterPro"/>
</dbReference>
<dbReference type="Proteomes" id="UP000622580">
    <property type="component" value="Unassembled WGS sequence"/>
</dbReference>
<dbReference type="EMBL" id="CP068570">
    <property type="protein sequence ID" value="QQZ50680.1"/>
    <property type="molecule type" value="Genomic_DNA"/>
</dbReference>
<evidence type="ECO:0000313" key="13">
    <source>
        <dbReference type="EMBL" id="MBR7618151.1"/>
    </source>
</evidence>
<keyword evidence="11 12" id="KW-0472">Membrane</keyword>
<evidence type="ECO:0000256" key="2">
    <source>
        <dbReference type="ARBA" id="ARBA00004377"/>
    </source>
</evidence>
<evidence type="ECO:0000256" key="7">
    <source>
        <dbReference type="ARBA" id="ARBA00022519"/>
    </source>
</evidence>
<keyword evidence="8 12" id="KW-0812">Transmembrane</keyword>
<evidence type="ECO:0000313" key="14">
    <source>
        <dbReference type="EMBL" id="QQZ50680.1"/>
    </source>
</evidence>